<proteinExistence type="predicted"/>
<feature type="signal peptide" evidence="1">
    <location>
        <begin position="1"/>
        <end position="18"/>
    </location>
</feature>
<evidence type="ECO:0000256" key="1">
    <source>
        <dbReference type="SAM" id="SignalP"/>
    </source>
</evidence>
<keyword evidence="1" id="KW-0732">Signal</keyword>
<accession>A0A9P7KT72</accession>
<evidence type="ECO:0000313" key="3">
    <source>
        <dbReference type="Proteomes" id="UP000782241"/>
    </source>
</evidence>
<name>A0A9P7KT72_9HYPO</name>
<dbReference type="Proteomes" id="UP000782241">
    <property type="component" value="Unassembled WGS sequence"/>
</dbReference>
<reference evidence="2" key="1">
    <citation type="submission" date="2021-04" db="EMBL/GenBank/DDBJ databases">
        <title>Draft genome of Fusarium avenaceum strain F156N33, isolated from an atmospheric sample in Virginia.</title>
        <authorList>
            <person name="Yang S."/>
            <person name="Vinatzer B.A."/>
            <person name="Coleman J."/>
        </authorList>
    </citation>
    <scope>NUCLEOTIDE SEQUENCE</scope>
    <source>
        <strain evidence="2">F156N33</strain>
    </source>
</reference>
<keyword evidence="3" id="KW-1185">Reference proteome</keyword>
<evidence type="ECO:0000313" key="2">
    <source>
        <dbReference type="EMBL" id="KAG5665066.1"/>
    </source>
</evidence>
<gene>
    <name evidence="2" type="ORF">KAF25_008800</name>
</gene>
<protein>
    <submittedName>
        <fullName evidence="2">Uncharacterized protein</fullName>
    </submittedName>
</protein>
<organism evidence="2 3">
    <name type="scientific">Fusarium avenaceum</name>
    <dbReference type="NCBI Taxonomy" id="40199"/>
    <lineage>
        <taxon>Eukaryota</taxon>
        <taxon>Fungi</taxon>
        <taxon>Dikarya</taxon>
        <taxon>Ascomycota</taxon>
        <taxon>Pezizomycotina</taxon>
        <taxon>Sordariomycetes</taxon>
        <taxon>Hypocreomycetidae</taxon>
        <taxon>Hypocreales</taxon>
        <taxon>Nectriaceae</taxon>
        <taxon>Fusarium</taxon>
        <taxon>Fusarium tricinctum species complex</taxon>
    </lineage>
</organism>
<dbReference type="AlphaFoldDB" id="A0A9P7KT72"/>
<dbReference type="EMBL" id="JAGPUO010000002">
    <property type="protein sequence ID" value="KAG5665066.1"/>
    <property type="molecule type" value="Genomic_DNA"/>
</dbReference>
<feature type="chain" id="PRO_5040147744" evidence="1">
    <location>
        <begin position="19"/>
        <end position="177"/>
    </location>
</feature>
<comment type="caution">
    <text evidence="2">The sequence shown here is derived from an EMBL/GenBank/DDBJ whole genome shotgun (WGS) entry which is preliminary data.</text>
</comment>
<sequence length="177" mass="19848">MWGICLVLALTNWQVVYPLPVDDTCWAGLAEDTISLFDVIPLGKRLKHFGLSGMQVTQEELIFVLAILSHTLKSIELSSLSVIRGTGNYAGILTDIRDKQGWKYRPVDQRVRVRILVRLNQDAGRYICLDEEVNDYLYGHGLPPFGVNGGGNSYAMITSGAGMQYGEFDPDFLRKHR</sequence>